<gene>
    <name evidence="2" type="ORF">ZHAS_00017009</name>
</gene>
<keyword evidence="4" id="KW-1185">Reference proteome</keyword>
<feature type="compositionally biased region" description="Gly residues" evidence="1">
    <location>
        <begin position="341"/>
        <end position="350"/>
    </location>
</feature>
<dbReference type="OrthoDB" id="433414at2759"/>
<organism evidence="2">
    <name type="scientific">Anopheles sinensis</name>
    <name type="common">Mosquito</name>
    <dbReference type="NCBI Taxonomy" id="74873"/>
    <lineage>
        <taxon>Eukaryota</taxon>
        <taxon>Metazoa</taxon>
        <taxon>Ecdysozoa</taxon>
        <taxon>Arthropoda</taxon>
        <taxon>Hexapoda</taxon>
        <taxon>Insecta</taxon>
        <taxon>Pterygota</taxon>
        <taxon>Neoptera</taxon>
        <taxon>Endopterygota</taxon>
        <taxon>Diptera</taxon>
        <taxon>Nematocera</taxon>
        <taxon>Culicoidea</taxon>
        <taxon>Culicidae</taxon>
        <taxon>Anophelinae</taxon>
        <taxon>Anopheles</taxon>
    </lineage>
</organism>
<evidence type="ECO:0008006" key="5">
    <source>
        <dbReference type="Google" id="ProtNLM"/>
    </source>
</evidence>
<dbReference type="Proteomes" id="UP000030765">
    <property type="component" value="Unassembled WGS sequence"/>
</dbReference>
<dbReference type="GO" id="GO:0005737">
    <property type="term" value="C:cytoplasm"/>
    <property type="evidence" value="ECO:0007669"/>
    <property type="project" value="TreeGrafter"/>
</dbReference>
<accession>A0A084WF35</accession>
<name>A0A084WF35_ANOSI</name>
<dbReference type="VEuPathDB" id="VectorBase:ASIS019781"/>
<dbReference type="InterPro" id="IPR002698">
    <property type="entry name" value="FTHF_cligase"/>
</dbReference>
<dbReference type="Gene3D" id="3.40.50.10420">
    <property type="entry name" value="NagB/RpiA/CoA transferase-like"/>
    <property type="match status" value="1"/>
</dbReference>
<sequence length="655" mass="71828">MASINKCTITTQSIRPEGTSLQLQSAVSAINQPTLGPRKMGPHFATINWRGRKALTILFAYDLYISEKQKVTKAYYRLDAWTAMRNRSQQETSGPSNHINRKIPYFPEADLCAERLTSTIEFVNTKTIKVNIDLAQEAVKLQALKAGKTLFVAPSQKSDYLYAKIKPCNVDEVPLAQQKRIVKMLAGEETYEELGIEHAEPLDMIVVGCVAVTESGQRIGKGNGYVDLEIGILVDLGVITDRTVIATTVADEQVYPPLPEDLFTPVDFHIDLIVTPTRTLRTVRPTPRAVGIQWPLLSSRRLEVVRVLKKLKERLEAQGKVIELKDEDTDIESYRKPRNQRGGGGNGVGGQRRQQNRRRRGGFGRGSGGAGAEGGEGGEQKGAGGGDKQQQRNGEGTGEDGGGRMRKKKRVGRMKYPSYTRPDDDASPDPNVRRVMRQPGQDDENKSHHNAGAPRRRRNQRGGGGGGDGGDRENQRGGGGEDGGRGERRRRPAQHHHLGGVRIRVSNMFSVRFKDFKDELRARDCYPSKISKGRYGKCLLIFSKRGEGGPEDEQQQAEGLLQKLADMRITVLPDKEGDEPRQVELKCELEPAKQSNRPGDEDGDHEEGSRQQQQQGGGDGGGNNSGGSPPAAPPQAPEGDSPLKEPAAGGDQVVY</sequence>
<feature type="region of interest" description="Disordered" evidence="1">
    <location>
        <begin position="573"/>
        <end position="655"/>
    </location>
</feature>
<evidence type="ECO:0000313" key="2">
    <source>
        <dbReference type="EMBL" id="KFB48829.1"/>
    </source>
</evidence>
<dbReference type="EMBL" id="ATLV01023289">
    <property type="status" value="NOT_ANNOTATED_CDS"/>
    <property type="molecule type" value="Genomic_DNA"/>
</dbReference>
<feature type="region of interest" description="Disordered" evidence="1">
    <location>
        <begin position="331"/>
        <end position="501"/>
    </location>
</feature>
<dbReference type="EMBL" id="KE525342">
    <property type="protein sequence ID" value="KFB48829.1"/>
    <property type="molecule type" value="Genomic_DNA"/>
</dbReference>
<feature type="compositionally biased region" description="Basic residues" evidence="1">
    <location>
        <begin position="404"/>
        <end position="413"/>
    </location>
</feature>
<feature type="compositionally biased region" description="Basic residues" evidence="1">
    <location>
        <begin position="487"/>
        <end position="499"/>
    </location>
</feature>
<feature type="compositionally biased region" description="Gly residues" evidence="1">
    <location>
        <begin position="363"/>
        <end position="387"/>
    </location>
</feature>
<dbReference type="Pfam" id="PF01812">
    <property type="entry name" value="5-FTHF_cyc-lig"/>
    <property type="match status" value="1"/>
</dbReference>
<dbReference type="STRING" id="74873.A0A084WF35"/>
<feature type="compositionally biased region" description="Gly residues" evidence="1">
    <location>
        <begin position="615"/>
        <end position="625"/>
    </location>
</feature>
<feature type="compositionally biased region" description="Basic and acidic residues" evidence="1">
    <location>
        <begin position="573"/>
        <end position="591"/>
    </location>
</feature>
<dbReference type="SUPFAM" id="SSF100950">
    <property type="entry name" value="NagB/RpiA/CoA transferase-like"/>
    <property type="match status" value="1"/>
</dbReference>
<reference evidence="2 4" key="1">
    <citation type="journal article" date="2014" name="BMC Genomics">
        <title>Genome sequence of Anopheles sinensis provides insight into genetics basis of mosquito competence for malaria parasites.</title>
        <authorList>
            <person name="Zhou D."/>
            <person name="Zhang D."/>
            <person name="Ding G."/>
            <person name="Shi L."/>
            <person name="Hou Q."/>
            <person name="Ye Y."/>
            <person name="Xu Y."/>
            <person name="Zhou H."/>
            <person name="Xiong C."/>
            <person name="Li S."/>
            <person name="Yu J."/>
            <person name="Hong S."/>
            <person name="Yu X."/>
            <person name="Zou P."/>
            <person name="Chen C."/>
            <person name="Chang X."/>
            <person name="Wang W."/>
            <person name="Lv Y."/>
            <person name="Sun Y."/>
            <person name="Ma L."/>
            <person name="Shen B."/>
            <person name="Zhu C."/>
        </authorList>
    </citation>
    <scope>NUCLEOTIDE SEQUENCE [LARGE SCALE GENOMIC DNA]</scope>
</reference>
<protein>
    <recommendedName>
        <fullName evidence="5">5-formyltetrahydrofolate cyclo-ligase</fullName>
    </recommendedName>
</protein>
<dbReference type="VEuPathDB" id="VectorBase:ASIC017009"/>
<evidence type="ECO:0000256" key="1">
    <source>
        <dbReference type="SAM" id="MobiDB-lite"/>
    </source>
</evidence>
<dbReference type="InterPro" id="IPR037171">
    <property type="entry name" value="NagB/RpiA_transferase-like"/>
</dbReference>
<dbReference type="PANTHER" id="PTHR13017:SF0">
    <property type="entry name" value="METHENYLTETRAHYDROFOLATE SYNTHASE DOMAIN-CONTAINING PROTEIN"/>
    <property type="match status" value="1"/>
</dbReference>
<dbReference type="EnsemblMetazoa" id="ASIC017009-RA">
    <property type="protein sequence ID" value="ASIC017009-PA"/>
    <property type="gene ID" value="ASIC017009"/>
</dbReference>
<dbReference type="AlphaFoldDB" id="A0A084WF35"/>
<proteinExistence type="predicted"/>
<evidence type="ECO:0000313" key="3">
    <source>
        <dbReference type="EnsemblMetazoa" id="ASIC017009-PA"/>
    </source>
</evidence>
<dbReference type="InterPro" id="IPR024185">
    <property type="entry name" value="FTHF_cligase-like_sf"/>
</dbReference>
<dbReference type="OMA" id="QSRNGRC"/>
<reference evidence="3" key="2">
    <citation type="submission" date="2020-05" db="UniProtKB">
        <authorList>
            <consortium name="EnsemblMetazoa"/>
        </authorList>
    </citation>
    <scope>IDENTIFICATION</scope>
</reference>
<dbReference type="PANTHER" id="PTHR13017">
    <property type="entry name" value="5-FORMYLTETRAHYDROFOLATE CYCLO-LIGASE-RELATED"/>
    <property type="match status" value="1"/>
</dbReference>
<evidence type="ECO:0000313" key="4">
    <source>
        <dbReference type="Proteomes" id="UP000030765"/>
    </source>
</evidence>